<feature type="non-terminal residue" evidence="2">
    <location>
        <position position="64"/>
    </location>
</feature>
<dbReference type="AlphaFoldDB" id="U2R096"/>
<dbReference type="EMBL" id="ACVN02000034">
    <property type="protein sequence ID" value="ERK62201.1"/>
    <property type="molecule type" value="Genomic_DNA"/>
</dbReference>
<feature type="compositionally biased region" description="Basic and acidic residues" evidence="1">
    <location>
        <begin position="14"/>
        <end position="31"/>
    </location>
</feature>
<reference evidence="2" key="1">
    <citation type="submission" date="2013-08" db="EMBL/GenBank/DDBJ databases">
        <authorList>
            <person name="Durkin A.S."/>
            <person name="Haft D.R."/>
            <person name="McCorrison J."/>
            <person name="Torralba M."/>
            <person name="Gillis M."/>
            <person name="Haft D.H."/>
            <person name="Methe B."/>
            <person name="Sutton G."/>
            <person name="Nelson K.E."/>
        </authorList>
    </citation>
    <scope>NUCLEOTIDE SEQUENCE [LARGE SCALE GENOMIC DNA]</scope>
    <source>
        <strain evidence="2">F0233</strain>
    </source>
</reference>
<sequence>MSSKNSPAAPLMRRHGDGWIRRRARGVADRRPRPRPNLIRSAGAAERRGAPSHRPRRALADAGP</sequence>
<proteinExistence type="predicted"/>
<feature type="region of interest" description="Disordered" evidence="1">
    <location>
        <begin position="1"/>
        <end position="64"/>
    </location>
</feature>
<name>U2R096_9ACTN</name>
<organism evidence="2 3">
    <name type="scientific">Propionibacterium acidifaciens F0233</name>
    <dbReference type="NCBI Taxonomy" id="553198"/>
    <lineage>
        <taxon>Bacteria</taxon>
        <taxon>Bacillati</taxon>
        <taxon>Actinomycetota</taxon>
        <taxon>Actinomycetes</taxon>
        <taxon>Propionibacteriales</taxon>
        <taxon>Propionibacteriaceae</taxon>
        <taxon>Propionibacterium</taxon>
    </lineage>
</organism>
<evidence type="ECO:0000313" key="2">
    <source>
        <dbReference type="EMBL" id="ERK62201.1"/>
    </source>
</evidence>
<gene>
    <name evidence="2" type="ORF">HMPREF0682_0252</name>
</gene>
<keyword evidence="3" id="KW-1185">Reference proteome</keyword>
<dbReference type="Proteomes" id="UP000017052">
    <property type="component" value="Unassembled WGS sequence"/>
</dbReference>
<protein>
    <submittedName>
        <fullName evidence="2">Uncharacterized protein</fullName>
    </submittedName>
</protein>
<evidence type="ECO:0000256" key="1">
    <source>
        <dbReference type="SAM" id="MobiDB-lite"/>
    </source>
</evidence>
<comment type="caution">
    <text evidence="2">The sequence shown here is derived from an EMBL/GenBank/DDBJ whole genome shotgun (WGS) entry which is preliminary data.</text>
</comment>
<evidence type="ECO:0000313" key="3">
    <source>
        <dbReference type="Proteomes" id="UP000017052"/>
    </source>
</evidence>
<accession>U2R096</accession>